<dbReference type="AlphaFoldDB" id="A0A5C8ZMJ0"/>
<proteinExistence type="predicted"/>
<dbReference type="PROSITE" id="PS51257">
    <property type="entry name" value="PROKAR_LIPOPROTEIN"/>
    <property type="match status" value="1"/>
</dbReference>
<name>A0A5C8ZMJ0_9GAMM</name>
<organism evidence="4 5">
    <name type="scientific">Parahaliea aestuarii</name>
    <dbReference type="NCBI Taxonomy" id="1852021"/>
    <lineage>
        <taxon>Bacteria</taxon>
        <taxon>Pseudomonadati</taxon>
        <taxon>Pseudomonadota</taxon>
        <taxon>Gammaproteobacteria</taxon>
        <taxon>Cellvibrionales</taxon>
        <taxon>Halieaceae</taxon>
        <taxon>Parahaliea</taxon>
    </lineage>
</organism>
<evidence type="ECO:0000256" key="3">
    <source>
        <dbReference type="PROSITE-ProRule" id="PRU00339"/>
    </source>
</evidence>
<keyword evidence="1" id="KW-0677">Repeat</keyword>
<dbReference type="InterPro" id="IPR014266">
    <property type="entry name" value="PEP-CTERM_TPR_PrsT"/>
</dbReference>
<accession>A0A5C8ZMJ0</accession>
<dbReference type="Proteomes" id="UP000321933">
    <property type="component" value="Unassembled WGS sequence"/>
</dbReference>
<evidence type="ECO:0000256" key="2">
    <source>
        <dbReference type="ARBA" id="ARBA00022803"/>
    </source>
</evidence>
<dbReference type="Gene3D" id="1.25.40.10">
    <property type="entry name" value="Tetratricopeptide repeat domain"/>
    <property type="match status" value="4"/>
</dbReference>
<evidence type="ECO:0000313" key="5">
    <source>
        <dbReference type="Proteomes" id="UP000321933"/>
    </source>
</evidence>
<keyword evidence="2 3" id="KW-0802">TPR repeat</keyword>
<gene>
    <name evidence="4" type="primary">prsT</name>
    <name evidence="4" type="ORF">FVW59_16780</name>
</gene>
<dbReference type="SUPFAM" id="SSF48452">
    <property type="entry name" value="TPR-like"/>
    <property type="match status" value="4"/>
</dbReference>
<dbReference type="EMBL" id="VRYZ01000008">
    <property type="protein sequence ID" value="TXS89668.1"/>
    <property type="molecule type" value="Genomic_DNA"/>
</dbReference>
<feature type="repeat" description="TPR" evidence="3">
    <location>
        <begin position="470"/>
        <end position="503"/>
    </location>
</feature>
<dbReference type="OrthoDB" id="5959200at2"/>
<dbReference type="RefSeq" id="WP_148065526.1">
    <property type="nucleotide sequence ID" value="NZ_VRYZ01000008.1"/>
</dbReference>
<feature type="repeat" description="TPR" evidence="3">
    <location>
        <begin position="198"/>
        <end position="231"/>
    </location>
</feature>
<keyword evidence="5" id="KW-1185">Reference proteome</keyword>
<dbReference type="Pfam" id="PF13432">
    <property type="entry name" value="TPR_16"/>
    <property type="match status" value="3"/>
</dbReference>
<dbReference type="SMART" id="SM00028">
    <property type="entry name" value="TPR"/>
    <property type="match status" value="15"/>
</dbReference>
<dbReference type="NCBIfam" id="TIGR02917">
    <property type="entry name" value="PEP_TPR_lipo"/>
    <property type="match status" value="1"/>
</dbReference>
<dbReference type="InterPro" id="IPR019734">
    <property type="entry name" value="TPR_rpt"/>
</dbReference>
<protein>
    <submittedName>
        <fullName evidence="4">PEP-CTERM system TPR-repeat protein PrsT</fullName>
    </submittedName>
</protein>
<sequence length="926" mass="101105">MKDFSHGFWLACLFLVAVLQGCSESASDADYLARAESAVAEGDNPEAIIHLKNALQQNGSNWDARYLLGKLYFETGDLLSAEKELERVQSSSPEGRDELLSMLARSWEQLGRSDELLDLEVQGLSDSERATVITAKALVYTNQGEVERAAVLLGQAAQLTPDSPYLLYAKARNQAASGDLDAASETLGPLLDSEAADARAWSLGAALANSAGQQERALESYSKAVELAPRNLEYRLQRALTYIQIRDFDAAEDDIDWLLKHVPQSTAVNYALGLLRVNQGQYEAANSALLIAEADKFRLPNTLLLLAMANLQLGDQDKAYRYAQEFYALVPENPSGQRLIASLWVRHGKAAEAEALARELLESNPNDVEVMNTLANSLVAQQRADEAIGILSRVAEMRPDSASARVRLGAGFASTGRDAEAEQLVNEAIALDPESSSGDTLLVATRLKEGDVDGALVAAREYQARNPKEAYGNVLIGQVLLADDKRDQARDEFQRAIELDPGYPAARHQLAALAFADGDIDTARNHYLEVLKVHENALGTLLALAALEGVSNNQEQMLVYLERAIAAHPDRPQPRIILARTYLATGQPEKVAVAFTGLSAEAAGSPVVRRLNARALLELKQYSEAVAQMQPWLQSGNGSAADHRLMARAYEGMGDLPQMQVQLERVVELEPDEPGARISLGRYALETEQLALLEQQIEALQRIAPDDARTQLMLAGKAKLEGDQQAALDILQALFEKQPGTYSVLNLQRQYEALGQTASAIDLLESWVQEREDDIPARLTLAAKYLANGRESEAVKEYTRIIEQDPDNVIALNNLAWMLKDSETARALAYIEHASKASNAAPAVQDTLAMVLSASGDHDQARRIIRELVRSHPDNPEFLYHGAVIANAAQAQGEAAENLRQLLESYPDFAERDAAEALLRDIDAAP</sequence>
<dbReference type="InterPro" id="IPR052346">
    <property type="entry name" value="O-mannosyl-transferase_TMTC"/>
</dbReference>
<comment type="caution">
    <text evidence="4">The sequence shown here is derived from an EMBL/GenBank/DDBJ whole genome shotgun (WGS) entry which is preliminary data.</text>
</comment>
<dbReference type="PANTHER" id="PTHR44227:SF3">
    <property type="entry name" value="PROTEIN O-MANNOSYL-TRANSFERASE TMTC4"/>
    <property type="match status" value="1"/>
</dbReference>
<feature type="repeat" description="TPR" evidence="3">
    <location>
        <begin position="775"/>
        <end position="808"/>
    </location>
</feature>
<dbReference type="PROSITE" id="PS50005">
    <property type="entry name" value="TPR"/>
    <property type="match status" value="4"/>
</dbReference>
<evidence type="ECO:0000313" key="4">
    <source>
        <dbReference type="EMBL" id="TXS89668.1"/>
    </source>
</evidence>
<dbReference type="PANTHER" id="PTHR44227">
    <property type="match status" value="1"/>
</dbReference>
<reference evidence="4 5" key="1">
    <citation type="submission" date="2019-08" db="EMBL/GenBank/DDBJ databases">
        <title>Parahaliea maris sp. nov., isolated from the surface seawater.</title>
        <authorList>
            <person name="Liu Y."/>
        </authorList>
    </citation>
    <scope>NUCLEOTIDE SEQUENCE [LARGE SCALE GENOMIC DNA]</scope>
    <source>
        <strain evidence="4 5">S2-26</strain>
    </source>
</reference>
<feature type="repeat" description="TPR" evidence="3">
    <location>
        <begin position="402"/>
        <end position="435"/>
    </location>
</feature>
<dbReference type="InterPro" id="IPR011990">
    <property type="entry name" value="TPR-like_helical_dom_sf"/>
</dbReference>
<dbReference type="Pfam" id="PF14559">
    <property type="entry name" value="TPR_19"/>
    <property type="match status" value="4"/>
</dbReference>
<evidence type="ECO:0000256" key="1">
    <source>
        <dbReference type="ARBA" id="ARBA00022737"/>
    </source>
</evidence>